<dbReference type="RefSeq" id="WP_216457970.1">
    <property type="nucleotide sequence ID" value="NZ_JAHLQL010000008.1"/>
</dbReference>
<gene>
    <name evidence="3" type="ORF">KQI89_16275</name>
</gene>
<keyword evidence="3" id="KW-0378">Hydrolase</keyword>
<keyword evidence="1" id="KW-1133">Transmembrane helix</keyword>
<feature type="transmembrane region" description="Helical" evidence="1">
    <location>
        <begin position="196"/>
        <end position="214"/>
    </location>
</feature>
<keyword evidence="3" id="KW-0645">Protease</keyword>
<feature type="transmembrane region" description="Helical" evidence="1">
    <location>
        <begin position="140"/>
        <end position="160"/>
    </location>
</feature>
<feature type="transmembrane region" description="Helical" evidence="1">
    <location>
        <begin position="35"/>
        <end position="59"/>
    </location>
</feature>
<proteinExistence type="predicted"/>
<comment type="caution">
    <text evidence="3">The sequence shown here is derived from an EMBL/GenBank/DDBJ whole genome shotgun (WGS) entry which is preliminary data.</text>
</comment>
<dbReference type="InterPro" id="IPR003675">
    <property type="entry name" value="Rce1/LyrA-like_dom"/>
</dbReference>
<evidence type="ECO:0000313" key="3">
    <source>
        <dbReference type="EMBL" id="MBU5593307.1"/>
    </source>
</evidence>
<keyword evidence="1" id="KW-0472">Membrane</keyword>
<feature type="transmembrane region" description="Helical" evidence="1">
    <location>
        <begin position="9"/>
        <end position="29"/>
    </location>
</feature>
<dbReference type="Pfam" id="PF02517">
    <property type="entry name" value="Rce1-like"/>
    <property type="match status" value="1"/>
</dbReference>
<feature type="transmembrane region" description="Helical" evidence="1">
    <location>
        <begin position="80"/>
        <end position="99"/>
    </location>
</feature>
<feature type="domain" description="CAAX prenyl protease 2/Lysostaphin resistance protein A-like" evidence="2">
    <location>
        <begin position="109"/>
        <end position="207"/>
    </location>
</feature>
<sequence length="219" mass="24991">MKNINKKHFLLCIAPVLCISMLFLIPFLTDKMGKTAGYVTGFCVYWFVFCMPATLYASGNFNGLKELYRQKSSISTAVRKINYILAFLPCLATFFVVFKGTAPKAGFGVIFIALIFGLINGTIEEVFWRETFNKVFNNNVYLSYIYPYVFFGIWHISLYFAKGMAYQGGFLSLVGGTFFMGILWGWIAYKTKSIKVVTLAHIITNFFAFTGLIFENWFI</sequence>
<keyword evidence="1" id="KW-0812">Transmembrane</keyword>
<feature type="transmembrane region" description="Helical" evidence="1">
    <location>
        <begin position="105"/>
        <end position="128"/>
    </location>
</feature>
<accession>A0ABS6F467</accession>
<dbReference type="EMBL" id="JAHLQL010000008">
    <property type="protein sequence ID" value="MBU5593307.1"/>
    <property type="molecule type" value="Genomic_DNA"/>
</dbReference>
<evidence type="ECO:0000313" key="4">
    <source>
        <dbReference type="Proteomes" id="UP000736583"/>
    </source>
</evidence>
<dbReference type="GO" id="GO:0008237">
    <property type="term" value="F:metallopeptidase activity"/>
    <property type="evidence" value="ECO:0007669"/>
    <property type="project" value="UniProtKB-KW"/>
</dbReference>
<protein>
    <submittedName>
        <fullName evidence="3">CPBP family intramembrane metalloprotease</fullName>
    </submittedName>
</protein>
<reference evidence="3 4" key="1">
    <citation type="submission" date="2021-06" db="EMBL/GenBank/DDBJ databases">
        <authorList>
            <person name="Sun Q."/>
            <person name="Li D."/>
        </authorList>
    </citation>
    <scope>NUCLEOTIDE SEQUENCE [LARGE SCALE GENOMIC DNA]</scope>
    <source>
        <strain evidence="3 4">MSJ-4</strain>
    </source>
</reference>
<organism evidence="3 4">
    <name type="scientific">Clostridium simiarum</name>
    <dbReference type="NCBI Taxonomy" id="2841506"/>
    <lineage>
        <taxon>Bacteria</taxon>
        <taxon>Bacillati</taxon>
        <taxon>Bacillota</taxon>
        <taxon>Clostridia</taxon>
        <taxon>Eubacteriales</taxon>
        <taxon>Clostridiaceae</taxon>
        <taxon>Clostridium</taxon>
    </lineage>
</organism>
<keyword evidence="4" id="KW-1185">Reference proteome</keyword>
<dbReference type="Proteomes" id="UP000736583">
    <property type="component" value="Unassembled WGS sequence"/>
</dbReference>
<evidence type="ECO:0000256" key="1">
    <source>
        <dbReference type="SAM" id="Phobius"/>
    </source>
</evidence>
<feature type="transmembrane region" description="Helical" evidence="1">
    <location>
        <begin position="166"/>
        <end position="189"/>
    </location>
</feature>
<name>A0ABS6F467_9CLOT</name>
<keyword evidence="3" id="KW-0482">Metalloprotease</keyword>
<evidence type="ECO:0000259" key="2">
    <source>
        <dbReference type="Pfam" id="PF02517"/>
    </source>
</evidence>